<dbReference type="GO" id="GO:0047298">
    <property type="term" value="F:(S)-3-amino-2-methylpropionate transaminase activity"/>
    <property type="evidence" value="ECO:0007669"/>
    <property type="project" value="UniProtKB-EC"/>
</dbReference>
<evidence type="ECO:0000256" key="16">
    <source>
        <dbReference type="RuleBase" id="RU003560"/>
    </source>
</evidence>
<dbReference type="PIRSF" id="PIRSF000521">
    <property type="entry name" value="Transaminase_4ab_Lys_Orn"/>
    <property type="match status" value="1"/>
</dbReference>
<dbReference type="GO" id="GO:0034386">
    <property type="term" value="F:4-aminobutyrate:2-oxoglutarate transaminase activity"/>
    <property type="evidence" value="ECO:0007669"/>
    <property type="project" value="UniProtKB-EC"/>
</dbReference>
<evidence type="ECO:0000256" key="15">
    <source>
        <dbReference type="ARBA" id="ARBA00050054"/>
    </source>
</evidence>
<evidence type="ECO:0000256" key="4">
    <source>
        <dbReference type="ARBA" id="ARBA00008954"/>
    </source>
</evidence>
<protein>
    <recommendedName>
        <fullName evidence="12">(S)-3-amino-2-methylpropionate transaminase</fullName>
        <ecNumber evidence="6">2.6.1.19</ecNumber>
        <ecNumber evidence="5">2.6.1.22</ecNumber>
    </recommendedName>
    <alternativeName>
        <fullName evidence="13">GABA aminotransferase</fullName>
    </alternativeName>
    <alternativeName>
        <fullName evidence="11">Gamma-amino-N-butyrate transaminase</fullName>
    </alternativeName>
    <alternativeName>
        <fullName evidence="15">Glutamate:succinic semialdehyde transaminase</fullName>
    </alternativeName>
    <alternativeName>
        <fullName evidence="10">L-AIBAT</fullName>
    </alternativeName>
</protein>
<dbReference type="EMBL" id="QFFZ01000033">
    <property type="protein sequence ID" value="TEB10040.1"/>
    <property type="molecule type" value="Genomic_DNA"/>
</dbReference>
<evidence type="ECO:0000256" key="2">
    <source>
        <dbReference type="ARBA" id="ARBA00001933"/>
    </source>
</evidence>
<accession>A0A4Y7RMQ8</accession>
<dbReference type="Proteomes" id="UP000297597">
    <property type="component" value="Unassembled WGS sequence"/>
</dbReference>
<comment type="caution">
    <text evidence="17">The sequence shown here is derived from an EMBL/GenBank/DDBJ whole genome shotgun (WGS) entry which is preliminary data.</text>
</comment>
<dbReference type="Gene3D" id="3.90.1150.10">
    <property type="entry name" value="Aspartate Aminotransferase, domain 1"/>
    <property type="match status" value="1"/>
</dbReference>
<evidence type="ECO:0000256" key="13">
    <source>
        <dbReference type="ARBA" id="ARBA00031787"/>
    </source>
</evidence>
<dbReference type="InterPro" id="IPR015421">
    <property type="entry name" value="PyrdxlP-dep_Trfase_major"/>
</dbReference>
<evidence type="ECO:0000256" key="11">
    <source>
        <dbReference type="ARBA" id="ARBA00030204"/>
    </source>
</evidence>
<evidence type="ECO:0000313" key="18">
    <source>
        <dbReference type="Proteomes" id="UP000297597"/>
    </source>
</evidence>
<dbReference type="InterPro" id="IPR004632">
    <property type="entry name" value="4NH2But_aminotransferase_bac"/>
</dbReference>
<dbReference type="Gene3D" id="3.40.640.10">
    <property type="entry name" value="Type I PLP-dependent aspartate aminotransferase-like (Major domain)"/>
    <property type="match status" value="1"/>
</dbReference>
<dbReference type="AlphaFoldDB" id="A0A4Y7RMQ8"/>
<dbReference type="PANTHER" id="PTHR11986:SF58">
    <property type="entry name" value="LEUCINE_METHIONINE RACEMASE"/>
    <property type="match status" value="1"/>
</dbReference>
<comment type="pathway">
    <text evidence="3">Amino-acid degradation; 4-aminobutanoate degradation.</text>
</comment>
<evidence type="ECO:0000256" key="7">
    <source>
        <dbReference type="ARBA" id="ARBA00022576"/>
    </source>
</evidence>
<dbReference type="InterPro" id="IPR015422">
    <property type="entry name" value="PyrdxlP-dep_Trfase_small"/>
</dbReference>
<keyword evidence="8 17" id="KW-0808">Transferase</keyword>
<keyword evidence="9 16" id="KW-0663">Pyridoxal phosphate</keyword>
<comment type="catalytic activity">
    <reaction evidence="14">
        <text>4-aminobutanoate + 2-oxoglutarate = succinate semialdehyde + L-glutamate</text>
        <dbReference type="Rhea" id="RHEA:23352"/>
        <dbReference type="ChEBI" id="CHEBI:16810"/>
        <dbReference type="ChEBI" id="CHEBI:29985"/>
        <dbReference type="ChEBI" id="CHEBI:57706"/>
        <dbReference type="ChEBI" id="CHEBI:59888"/>
        <dbReference type="EC" id="2.6.1.19"/>
    </reaction>
</comment>
<keyword evidence="7 17" id="KW-0032">Aminotransferase</keyword>
<evidence type="ECO:0000313" key="17">
    <source>
        <dbReference type="EMBL" id="TEB10040.1"/>
    </source>
</evidence>
<dbReference type="GO" id="GO:0030170">
    <property type="term" value="F:pyridoxal phosphate binding"/>
    <property type="evidence" value="ECO:0007669"/>
    <property type="project" value="InterPro"/>
</dbReference>
<comment type="similarity">
    <text evidence="4 16">Belongs to the class-III pyridoxal-phosphate-dependent aminotransferase family.</text>
</comment>
<comment type="catalytic activity">
    <reaction evidence="1">
        <text>(S)-3-amino-2-methylpropanoate + 2-oxoglutarate = 2-methyl-3-oxopropanoate + L-glutamate</text>
        <dbReference type="Rhea" id="RHEA:13993"/>
        <dbReference type="ChEBI" id="CHEBI:16810"/>
        <dbReference type="ChEBI" id="CHEBI:29985"/>
        <dbReference type="ChEBI" id="CHEBI:57700"/>
        <dbReference type="ChEBI" id="CHEBI:58655"/>
        <dbReference type="EC" id="2.6.1.22"/>
    </reaction>
</comment>
<dbReference type="RefSeq" id="WP_134214445.1">
    <property type="nucleotide sequence ID" value="NZ_QFFZ01000033.1"/>
</dbReference>
<evidence type="ECO:0000256" key="9">
    <source>
        <dbReference type="ARBA" id="ARBA00022898"/>
    </source>
</evidence>
<reference evidence="17 18" key="1">
    <citation type="journal article" date="2018" name="Environ. Microbiol.">
        <title>Novel energy conservation strategies and behaviour of Pelotomaculum schinkii driving syntrophic propionate catabolism.</title>
        <authorList>
            <person name="Hidalgo-Ahumada C.A.P."/>
            <person name="Nobu M.K."/>
            <person name="Narihiro T."/>
            <person name="Tamaki H."/>
            <person name="Liu W.T."/>
            <person name="Kamagata Y."/>
            <person name="Stams A.J.M."/>
            <person name="Imachi H."/>
            <person name="Sousa D.Z."/>
        </authorList>
    </citation>
    <scope>NUCLEOTIDE SEQUENCE [LARGE SCALE GENOMIC DNA]</scope>
    <source>
        <strain evidence="17 18">MGP</strain>
    </source>
</reference>
<keyword evidence="18" id="KW-1185">Reference proteome</keyword>
<dbReference type="GO" id="GO:0009448">
    <property type="term" value="P:gamma-aminobutyric acid metabolic process"/>
    <property type="evidence" value="ECO:0007669"/>
    <property type="project" value="InterPro"/>
</dbReference>
<evidence type="ECO:0000256" key="10">
    <source>
        <dbReference type="ARBA" id="ARBA00029760"/>
    </source>
</evidence>
<evidence type="ECO:0000256" key="5">
    <source>
        <dbReference type="ARBA" id="ARBA00012876"/>
    </source>
</evidence>
<dbReference type="InterPro" id="IPR005814">
    <property type="entry name" value="Aminotrans_3"/>
</dbReference>
<dbReference type="FunFam" id="3.40.640.10:FF:000013">
    <property type="entry name" value="4-aminobutyrate aminotransferase"/>
    <property type="match status" value="1"/>
</dbReference>
<dbReference type="CDD" id="cd00610">
    <property type="entry name" value="OAT_like"/>
    <property type="match status" value="1"/>
</dbReference>
<name>A0A4Y7RMQ8_9FIRM</name>
<dbReference type="SUPFAM" id="SSF53383">
    <property type="entry name" value="PLP-dependent transferases"/>
    <property type="match status" value="1"/>
</dbReference>
<dbReference type="NCBIfam" id="TIGR00700">
    <property type="entry name" value="GABAtrnsam"/>
    <property type="match status" value="1"/>
</dbReference>
<dbReference type="GO" id="GO:0042802">
    <property type="term" value="F:identical protein binding"/>
    <property type="evidence" value="ECO:0007669"/>
    <property type="project" value="TreeGrafter"/>
</dbReference>
<dbReference type="InterPro" id="IPR015424">
    <property type="entry name" value="PyrdxlP-dep_Trfase"/>
</dbReference>
<dbReference type="PROSITE" id="PS00600">
    <property type="entry name" value="AA_TRANSFER_CLASS_3"/>
    <property type="match status" value="1"/>
</dbReference>
<proteinExistence type="inferred from homology"/>
<evidence type="ECO:0000256" key="14">
    <source>
        <dbReference type="ARBA" id="ARBA00048021"/>
    </source>
</evidence>
<dbReference type="InterPro" id="IPR049704">
    <property type="entry name" value="Aminotrans_3_PPA_site"/>
</dbReference>
<organism evidence="17 18">
    <name type="scientific">Pelotomaculum propionicicum</name>
    <dbReference type="NCBI Taxonomy" id="258475"/>
    <lineage>
        <taxon>Bacteria</taxon>
        <taxon>Bacillati</taxon>
        <taxon>Bacillota</taxon>
        <taxon>Clostridia</taxon>
        <taxon>Eubacteriales</taxon>
        <taxon>Desulfotomaculaceae</taxon>
        <taxon>Pelotomaculum</taxon>
    </lineage>
</organism>
<evidence type="ECO:0000256" key="12">
    <source>
        <dbReference type="ARBA" id="ARBA00030857"/>
    </source>
</evidence>
<comment type="cofactor">
    <cofactor evidence="2">
        <name>pyridoxal 5'-phosphate</name>
        <dbReference type="ChEBI" id="CHEBI:597326"/>
    </cofactor>
</comment>
<evidence type="ECO:0000256" key="1">
    <source>
        <dbReference type="ARBA" id="ARBA00001750"/>
    </source>
</evidence>
<dbReference type="PANTHER" id="PTHR11986">
    <property type="entry name" value="AMINOTRANSFERASE CLASS III"/>
    <property type="match status" value="1"/>
</dbReference>
<dbReference type="OrthoDB" id="9807885at2"/>
<gene>
    <name evidence="17" type="primary">davT</name>
    <name evidence="17" type="ORF">Pmgp_02633</name>
</gene>
<sequence>MINLKTQVPGPNSEKLLEKRNKFIPKGISYSFPVFAEEAKGAMITDVDGNQFIDFAAGIGVINVGHCNDRVVKAVKAQLDKYIHTSINVFMYEQYVDLAEKLAAITPGDFPKKTMFANSGAEAVENAVKIARKYTRKKGIIALECAFHGRTLMTMTLTSKVRPYKYEFGPFAPEVYKIPSAYCYRCYFGLSYPNCEMQCVKNLERFFIAECPADNIAALIAEPIQGEGGFIVPPPEYLSGLKEICSKYGILFIVDEIQSGFGRSGKMFASEHFGLEADLITIAKSLAAGFPLSAVTGRAEIMDAPAPGEIGGTYGGNPVSCVAALEVIDIMREEALPERALKIGETMKKRLYEMQEKYPVIGDVRGLGAMVAIELVNDRKTKEPAKEITGKLAAGCYKRGLVVLTAGIYSNVLRFLPTLVLSDEELNQAMDVLEESLKEALGC</sequence>
<dbReference type="InterPro" id="IPR050103">
    <property type="entry name" value="Class-III_PLP-dep_AT"/>
</dbReference>
<evidence type="ECO:0000256" key="8">
    <source>
        <dbReference type="ARBA" id="ARBA00022679"/>
    </source>
</evidence>
<dbReference type="EC" id="2.6.1.22" evidence="5"/>
<evidence type="ECO:0000256" key="3">
    <source>
        <dbReference type="ARBA" id="ARBA00005176"/>
    </source>
</evidence>
<dbReference type="EC" id="2.6.1.19" evidence="6"/>
<evidence type="ECO:0000256" key="6">
    <source>
        <dbReference type="ARBA" id="ARBA00012912"/>
    </source>
</evidence>
<dbReference type="Pfam" id="PF00202">
    <property type="entry name" value="Aminotran_3"/>
    <property type="match status" value="1"/>
</dbReference>